<accession>X1TLQ8</accession>
<reference evidence="1" key="1">
    <citation type="journal article" date="2014" name="Front. Microbiol.">
        <title>High frequency of phylogenetically diverse reductive dehalogenase-homologous genes in deep subseafloor sedimentary metagenomes.</title>
        <authorList>
            <person name="Kawai M."/>
            <person name="Futagami T."/>
            <person name="Toyoda A."/>
            <person name="Takaki Y."/>
            <person name="Nishi S."/>
            <person name="Hori S."/>
            <person name="Arai W."/>
            <person name="Tsubouchi T."/>
            <person name="Morono Y."/>
            <person name="Uchiyama I."/>
            <person name="Ito T."/>
            <person name="Fujiyama A."/>
            <person name="Inagaki F."/>
            <person name="Takami H."/>
        </authorList>
    </citation>
    <scope>NUCLEOTIDE SEQUENCE</scope>
    <source>
        <strain evidence="1">Expedition CK06-06</strain>
    </source>
</reference>
<evidence type="ECO:0000313" key="1">
    <source>
        <dbReference type="EMBL" id="GAI88475.1"/>
    </source>
</evidence>
<protein>
    <submittedName>
        <fullName evidence="1">Uncharacterized protein</fullName>
    </submittedName>
</protein>
<dbReference type="AlphaFoldDB" id="X1TLQ8"/>
<comment type="caution">
    <text evidence="1">The sequence shown here is derived from an EMBL/GenBank/DDBJ whole genome shotgun (WGS) entry which is preliminary data.</text>
</comment>
<name>X1TLQ8_9ZZZZ</name>
<gene>
    <name evidence="1" type="ORF">S12H4_35928</name>
</gene>
<sequence length="175" mass="19910">EAEDLIRAIEAGQADFSVENLLQIDMLLGLTPFPQRVYESYIELSNARAQYATAAAEAEVDEEFIEKMLDVSQYTNRSKVEADAETDEKGFEAERSTSWALIEINKDFDLKLEGFKDYFDAMARGWGVDVDEMHHDLEMITEDFPGFVAEQTVEMLAGPFEGIVLRLIDTFFEEV</sequence>
<dbReference type="EMBL" id="BARW01021388">
    <property type="protein sequence ID" value="GAI88475.1"/>
    <property type="molecule type" value="Genomic_DNA"/>
</dbReference>
<organism evidence="1">
    <name type="scientific">marine sediment metagenome</name>
    <dbReference type="NCBI Taxonomy" id="412755"/>
    <lineage>
        <taxon>unclassified sequences</taxon>
        <taxon>metagenomes</taxon>
        <taxon>ecological metagenomes</taxon>
    </lineage>
</organism>
<proteinExistence type="predicted"/>
<feature type="non-terminal residue" evidence="1">
    <location>
        <position position="1"/>
    </location>
</feature>